<protein>
    <submittedName>
        <fullName evidence="2">Uncharacterized protein</fullName>
    </submittedName>
</protein>
<keyword evidence="3" id="KW-1185">Reference proteome</keyword>
<feature type="chain" id="PRO_5016101326" evidence="1">
    <location>
        <begin position="20"/>
        <end position="296"/>
    </location>
</feature>
<evidence type="ECO:0000313" key="3">
    <source>
        <dbReference type="Proteomes" id="UP000244906"/>
    </source>
</evidence>
<evidence type="ECO:0000313" key="2">
    <source>
        <dbReference type="EMBL" id="PVZ71824.1"/>
    </source>
</evidence>
<comment type="caution">
    <text evidence="2">The sequence shown here is derived from an EMBL/GenBank/DDBJ whole genome shotgun (WGS) entry which is preliminary data.</text>
</comment>
<gene>
    <name evidence="2" type="ORF">DC094_02010</name>
</gene>
<organism evidence="2 3">
    <name type="scientific">Pelagibaculum spongiae</name>
    <dbReference type="NCBI Taxonomy" id="2080658"/>
    <lineage>
        <taxon>Bacteria</taxon>
        <taxon>Pseudomonadati</taxon>
        <taxon>Pseudomonadota</taxon>
        <taxon>Gammaproteobacteria</taxon>
        <taxon>Oceanospirillales</taxon>
        <taxon>Pelagibaculum</taxon>
    </lineage>
</organism>
<sequence length="296" mass="33458">MNKLLLSAGLLLASGPALATDNVQYQRCFINGFSSYAYTVTDLNGDTTVTAQLLAPRMQDLTYRDSNSVSPVGYRATESRYTVTLYLRNGTSRDFTSFDGMGGGNLNIPQVHDQVNAYMLAVPHDLAPIDYNVVYNFEARAREGASTYEYRYSTSSLFPELVEDFPWLLDGVFAAQEHVLDPQIYTQCWNIDTPDDVISEPDVPTPTEENAIGNEWIERLILLHPELEIFNLDVDSAIATLNGSQRYSAKRYRAGTYTKQWAVDRINRHSETPIDVTRLKLVLQHIDEQEPDVERQ</sequence>
<feature type="signal peptide" evidence="1">
    <location>
        <begin position="1"/>
        <end position="19"/>
    </location>
</feature>
<dbReference type="EMBL" id="QDDL01000001">
    <property type="protein sequence ID" value="PVZ71824.1"/>
    <property type="molecule type" value="Genomic_DNA"/>
</dbReference>
<dbReference type="AlphaFoldDB" id="A0A2V1GXK1"/>
<accession>A0A2V1GXK1</accession>
<reference evidence="2 3" key="1">
    <citation type="submission" date="2018-04" db="EMBL/GenBank/DDBJ databases">
        <title>Thalassorhabdus spongiae gen. nov., sp. nov., isolated from a marine sponge in South-West Iceland.</title>
        <authorList>
            <person name="Knobloch S."/>
            <person name="Daussin A."/>
            <person name="Johannsson R."/>
            <person name="Marteinsson V.T."/>
        </authorList>
    </citation>
    <scope>NUCLEOTIDE SEQUENCE [LARGE SCALE GENOMIC DNA]</scope>
    <source>
        <strain evidence="2 3">Hp12</strain>
    </source>
</reference>
<dbReference type="RefSeq" id="WP_116685412.1">
    <property type="nucleotide sequence ID" value="NZ_CAWNYD010000001.1"/>
</dbReference>
<name>A0A2V1GXK1_9GAMM</name>
<evidence type="ECO:0000256" key="1">
    <source>
        <dbReference type="SAM" id="SignalP"/>
    </source>
</evidence>
<dbReference type="Proteomes" id="UP000244906">
    <property type="component" value="Unassembled WGS sequence"/>
</dbReference>
<proteinExistence type="predicted"/>
<keyword evidence="1" id="KW-0732">Signal</keyword>